<dbReference type="RefSeq" id="WP_266057938.1">
    <property type="nucleotide sequence ID" value="NZ_JAPFQN010000009.1"/>
</dbReference>
<evidence type="ECO:0000313" key="2">
    <source>
        <dbReference type="EMBL" id="MCX2745371.1"/>
    </source>
</evidence>
<dbReference type="EMBL" id="JAPFQN010000009">
    <property type="protein sequence ID" value="MCX2745371.1"/>
    <property type="molecule type" value="Genomic_DNA"/>
</dbReference>
<keyword evidence="3" id="KW-1185">Reference proteome</keyword>
<reference evidence="2 3" key="1">
    <citation type="submission" date="2022-11" db="EMBL/GenBank/DDBJ databases">
        <title>The characterization of three novel Bacteroidetes species and genomic analysis of their roles in tidal elemental geochemical cycles.</title>
        <authorList>
            <person name="Ma K."/>
        </authorList>
    </citation>
    <scope>NUCLEOTIDE SEQUENCE [LARGE SCALE GENOMIC DNA]</scope>
    <source>
        <strain evidence="2 3">M17</strain>
    </source>
</reference>
<dbReference type="PANTHER" id="PTHR35869">
    <property type="entry name" value="OUTER-MEMBRANE LIPOPROTEIN CARRIER PROTEIN"/>
    <property type="match status" value="1"/>
</dbReference>
<sequence>MRTIIFILFTSCILATGFAQQDYTEMNNVKLFKSELEKQTASIKSIEADFLQNKHMKILTRPLQSKGVIRYKAPNKVRWTYREPYKYDIILNGNEIIINDDGNVNAFSVNSSKMFSEMNDLIVNSVQGNVLDESRFKLSYFENSENYKVNLIPIDKEKIGAFFSEIVIYFNKTDYSVKKVEMYEPGGDHTEIVFQNKEFNSSISSDVFSAK</sequence>
<dbReference type="InterPro" id="IPR029046">
    <property type="entry name" value="LolA/LolB/LppX"/>
</dbReference>
<keyword evidence="1" id="KW-0732">Signal</keyword>
<dbReference type="InterPro" id="IPR004564">
    <property type="entry name" value="OM_lipoprot_carrier_LolA-like"/>
</dbReference>
<proteinExistence type="predicted"/>
<name>A0ABT3RV27_9BACT</name>
<protein>
    <submittedName>
        <fullName evidence="2">Outer membrane lipoprotein carrier protein LolA</fullName>
    </submittedName>
</protein>
<gene>
    <name evidence="2" type="ORF">OO013_15945</name>
</gene>
<evidence type="ECO:0000256" key="1">
    <source>
        <dbReference type="ARBA" id="ARBA00022729"/>
    </source>
</evidence>
<organism evidence="2 3">
    <name type="scientific">Mangrovivirga halotolerans</name>
    <dbReference type="NCBI Taxonomy" id="2993936"/>
    <lineage>
        <taxon>Bacteria</taxon>
        <taxon>Pseudomonadati</taxon>
        <taxon>Bacteroidota</taxon>
        <taxon>Cytophagia</taxon>
        <taxon>Cytophagales</taxon>
        <taxon>Mangrovivirgaceae</taxon>
        <taxon>Mangrovivirga</taxon>
    </lineage>
</organism>
<dbReference type="Gene3D" id="2.50.20.10">
    <property type="entry name" value="Lipoprotein localisation LolA/LolB/LppX"/>
    <property type="match status" value="1"/>
</dbReference>
<dbReference type="CDD" id="cd16325">
    <property type="entry name" value="LolA"/>
    <property type="match status" value="1"/>
</dbReference>
<comment type="caution">
    <text evidence="2">The sequence shown here is derived from an EMBL/GenBank/DDBJ whole genome shotgun (WGS) entry which is preliminary data.</text>
</comment>
<keyword evidence="2" id="KW-0449">Lipoprotein</keyword>
<evidence type="ECO:0000313" key="3">
    <source>
        <dbReference type="Proteomes" id="UP001209885"/>
    </source>
</evidence>
<dbReference type="SUPFAM" id="SSF89392">
    <property type="entry name" value="Prokaryotic lipoproteins and lipoprotein localization factors"/>
    <property type="match status" value="1"/>
</dbReference>
<dbReference type="Proteomes" id="UP001209885">
    <property type="component" value="Unassembled WGS sequence"/>
</dbReference>
<dbReference type="PANTHER" id="PTHR35869:SF1">
    <property type="entry name" value="OUTER-MEMBRANE LIPOPROTEIN CARRIER PROTEIN"/>
    <property type="match status" value="1"/>
</dbReference>
<accession>A0ABT3RV27</accession>
<dbReference type="Pfam" id="PF03548">
    <property type="entry name" value="LolA"/>
    <property type="match status" value="1"/>
</dbReference>